<dbReference type="KEGG" id="tro:trd_1104"/>
<dbReference type="HOGENOM" id="CLU_3349797_0_0_0"/>
<sequence length="37" mass="4250">MAASLRRTGIVLYSYLTTRLLLLDEGTARRPPCQRTR</sequence>
<dbReference type="EMBL" id="CP001275">
    <property type="protein sequence ID" value="ACM06172.1"/>
    <property type="molecule type" value="Genomic_DNA"/>
</dbReference>
<gene>
    <name evidence="1" type="ordered locus">trd_1104</name>
</gene>
<proteinExistence type="predicted"/>
<dbReference type="AlphaFoldDB" id="B9L0N3"/>
<organism evidence="1 2">
    <name type="scientific">Thermomicrobium roseum (strain ATCC 27502 / DSM 5159 / P-2)</name>
    <dbReference type="NCBI Taxonomy" id="309801"/>
    <lineage>
        <taxon>Bacteria</taxon>
        <taxon>Pseudomonadati</taxon>
        <taxon>Thermomicrobiota</taxon>
        <taxon>Thermomicrobia</taxon>
        <taxon>Thermomicrobiales</taxon>
        <taxon>Thermomicrobiaceae</taxon>
        <taxon>Thermomicrobium</taxon>
    </lineage>
</organism>
<reference evidence="1 2" key="1">
    <citation type="journal article" date="2009" name="PLoS ONE">
        <title>Complete genome sequence of the aerobic CO-oxidizing thermophile Thermomicrobium roseum.</title>
        <authorList>
            <person name="Wu D."/>
            <person name="Raymond J."/>
            <person name="Wu M."/>
            <person name="Chatterji S."/>
            <person name="Ren Q."/>
            <person name="Graham J.E."/>
            <person name="Bryant D.A."/>
            <person name="Robb F."/>
            <person name="Colman A."/>
            <person name="Tallon L.J."/>
            <person name="Badger J.H."/>
            <person name="Madupu R."/>
            <person name="Ward N.L."/>
            <person name="Eisen J.A."/>
        </authorList>
    </citation>
    <scope>NUCLEOTIDE SEQUENCE [LARGE SCALE GENOMIC DNA]</scope>
    <source>
        <strain evidence="2">ATCC 27502 / DSM 5159 / P-2</strain>
    </source>
</reference>
<dbReference type="Proteomes" id="UP000000447">
    <property type="component" value="Chromosome"/>
</dbReference>
<name>B9L0N3_THERP</name>
<evidence type="ECO:0000313" key="1">
    <source>
        <dbReference type="EMBL" id="ACM06172.1"/>
    </source>
</evidence>
<keyword evidence="2" id="KW-1185">Reference proteome</keyword>
<protein>
    <submittedName>
        <fullName evidence="1">Uncharacterized protein</fullName>
    </submittedName>
</protein>
<evidence type="ECO:0000313" key="2">
    <source>
        <dbReference type="Proteomes" id="UP000000447"/>
    </source>
</evidence>
<accession>B9L0N3</accession>